<dbReference type="GO" id="GO:0003684">
    <property type="term" value="F:damaged DNA binding"/>
    <property type="evidence" value="ECO:0007669"/>
    <property type="project" value="UniProtKB-UniRule"/>
</dbReference>
<evidence type="ECO:0000256" key="3">
    <source>
        <dbReference type="ARBA" id="ARBA00022741"/>
    </source>
</evidence>
<accession>A0A1G5WMZ5</accession>
<keyword evidence="7 9" id="KW-0233">DNA recombination</keyword>
<evidence type="ECO:0000313" key="11">
    <source>
        <dbReference type="EMBL" id="SDA59561.1"/>
    </source>
</evidence>
<dbReference type="CDD" id="cd01394">
    <property type="entry name" value="archRadB"/>
    <property type="match status" value="1"/>
</dbReference>
<dbReference type="STRING" id="230361.sm9_0365"/>
<dbReference type="PIRSF" id="PIRSF003336">
    <property type="entry name" value="RadB"/>
    <property type="match status" value="1"/>
</dbReference>
<dbReference type="AlphaFoldDB" id="A0A1G5WMZ5"/>
<dbReference type="InterPro" id="IPR027417">
    <property type="entry name" value="P-loop_NTPase"/>
</dbReference>
<keyword evidence="3 9" id="KW-0547">Nucleotide-binding</keyword>
<reference evidence="11 12" key="1">
    <citation type="submission" date="2016-10" db="EMBL/GenBank/DDBJ databases">
        <authorList>
            <person name="Varghese N."/>
            <person name="Submissions S."/>
        </authorList>
    </citation>
    <scope>NUCLEOTIDE SEQUENCE [LARGE SCALE GENOMIC DNA]</scope>
    <source>
        <strain evidence="11 12">DSM 16643</strain>
    </source>
</reference>
<comment type="similarity">
    <text evidence="1 9">Belongs to the eukaryotic RecA-like protein family. RadB subfamily.</text>
</comment>
<evidence type="ECO:0000256" key="8">
    <source>
        <dbReference type="ARBA" id="ARBA00024641"/>
    </source>
</evidence>
<feature type="domain" description="RecA family profile 1" evidence="10">
    <location>
        <begin position="8"/>
        <end position="169"/>
    </location>
</feature>
<keyword evidence="6 9" id="KW-0238">DNA-binding</keyword>
<dbReference type="GO" id="GO:0140664">
    <property type="term" value="F:ATP-dependent DNA damage sensor activity"/>
    <property type="evidence" value="ECO:0007669"/>
    <property type="project" value="InterPro"/>
</dbReference>
<dbReference type="RefSeq" id="WP_149732066.1">
    <property type="nucleotide sequence ID" value="NZ_FMXB01000011.1"/>
</dbReference>
<gene>
    <name evidence="9" type="primary">radB</name>
    <name evidence="11" type="ORF">SAMN02910315_01532</name>
</gene>
<evidence type="ECO:0000256" key="6">
    <source>
        <dbReference type="ARBA" id="ARBA00023125"/>
    </source>
</evidence>
<dbReference type="InterPro" id="IPR011939">
    <property type="entry name" value="DNA_repair_and_recomb_RadB"/>
</dbReference>
<dbReference type="PANTHER" id="PTHR22942:SF47">
    <property type="entry name" value="DNA REPAIR AND RECOMBINATION PROTEIN RADB"/>
    <property type="match status" value="1"/>
</dbReference>
<evidence type="ECO:0000256" key="9">
    <source>
        <dbReference type="HAMAP-Rule" id="MF_00350"/>
    </source>
</evidence>
<evidence type="ECO:0000256" key="5">
    <source>
        <dbReference type="ARBA" id="ARBA00022840"/>
    </source>
</evidence>
<evidence type="ECO:0000256" key="1">
    <source>
        <dbReference type="ARBA" id="ARBA00006876"/>
    </source>
</evidence>
<dbReference type="HAMAP" id="MF_00350">
    <property type="entry name" value="RadB"/>
    <property type="match status" value="1"/>
</dbReference>
<evidence type="ECO:0000313" key="12">
    <source>
        <dbReference type="Proteomes" id="UP000323439"/>
    </source>
</evidence>
<dbReference type="NCBIfam" id="TIGR02237">
    <property type="entry name" value="recomb_radB"/>
    <property type="match status" value="1"/>
</dbReference>
<keyword evidence="4 9" id="KW-0227">DNA damage</keyword>
<sequence>MKVLANFEDNLKIPTNSSIDNLLNGGFEKGTVTQIFGPPSSGKSNIALCLAVNVAKNGKKAIYIDTEGGISIDRIRQIAGSDFPQVANNIMVFEPTTFQEQGENIAAIEMWLRKNHTDTDLLILDSAVALYRVDDMKSSKLNKELGKQIGILSRIARSYDIAVIVTNQIYNAFDDEGNNDIRAVGGTILQYRSKVIIQLERGEETNQRVATLKRHRSIGEGRQAVFRITSRGIS</sequence>
<evidence type="ECO:0000259" key="10">
    <source>
        <dbReference type="PROSITE" id="PS50162"/>
    </source>
</evidence>
<comment type="function">
    <text evidence="8 9">Involved in DNA repair and in homologous recombination. May regulate the cleavage reactions of the branch-structured DNA. Has a very weak ATPase activity that is not stimulated by DNA. Binds DNA but does not promote DNA strands exchange.</text>
</comment>
<keyword evidence="12" id="KW-1185">Reference proteome</keyword>
<dbReference type="PROSITE" id="PS50162">
    <property type="entry name" value="RECA_2"/>
    <property type="match status" value="1"/>
</dbReference>
<protein>
    <recommendedName>
        <fullName evidence="2 9">DNA repair and recombination protein RadB</fullName>
    </recommendedName>
</protein>
<evidence type="ECO:0000256" key="7">
    <source>
        <dbReference type="ARBA" id="ARBA00023172"/>
    </source>
</evidence>
<dbReference type="Gene3D" id="3.40.50.300">
    <property type="entry name" value="P-loop containing nucleotide triphosphate hydrolases"/>
    <property type="match status" value="1"/>
</dbReference>
<dbReference type="PANTHER" id="PTHR22942">
    <property type="entry name" value="RECA/RAD51/RADA DNA STRAND-PAIRING FAMILY MEMBER"/>
    <property type="match status" value="1"/>
</dbReference>
<dbReference type="OrthoDB" id="17644at2157"/>
<dbReference type="GO" id="GO:0005524">
    <property type="term" value="F:ATP binding"/>
    <property type="evidence" value="ECO:0007669"/>
    <property type="project" value="UniProtKB-UniRule"/>
</dbReference>
<dbReference type="GO" id="GO:0006281">
    <property type="term" value="P:DNA repair"/>
    <property type="evidence" value="ECO:0007669"/>
    <property type="project" value="UniProtKB-UniRule"/>
</dbReference>
<dbReference type="InterPro" id="IPR003593">
    <property type="entry name" value="AAA+_ATPase"/>
</dbReference>
<evidence type="ECO:0000256" key="2">
    <source>
        <dbReference type="ARBA" id="ARBA00018143"/>
    </source>
</evidence>
<dbReference type="GO" id="GO:0006310">
    <property type="term" value="P:DNA recombination"/>
    <property type="evidence" value="ECO:0007669"/>
    <property type="project" value="UniProtKB-UniRule"/>
</dbReference>
<dbReference type="EMBL" id="FMXB01000011">
    <property type="protein sequence ID" value="SDA59561.1"/>
    <property type="molecule type" value="Genomic_DNA"/>
</dbReference>
<dbReference type="InterPro" id="IPR013632">
    <property type="entry name" value="Rad51_C"/>
</dbReference>
<dbReference type="SMART" id="SM00382">
    <property type="entry name" value="AAA"/>
    <property type="match status" value="1"/>
</dbReference>
<evidence type="ECO:0000256" key="4">
    <source>
        <dbReference type="ARBA" id="ARBA00022763"/>
    </source>
</evidence>
<name>A0A1G5WMZ5_9EURY</name>
<organism evidence="11 12">
    <name type="scientific">Methanobrevibacter millerae</name>
    <dbReference type="NCBI Taxonomy" id="230361"/>
    <lineage>
        <taxon>Archaea</taxon>
        <taxon>Methanobacteriati</taxon>
        <taxon>Methanobacteriota</taxon>
        <taxon>Methanomada group</taxon>
        <taxon>Methanobacteria</taxon>
        <taxon>Methanobacteriales</taxon>
        <taxon>Methanobacteriaceae</taxon>
        <taxon>Methanobrevibacter</taxon>
    </lineage>
</organism>
<dbReference type="Proteomes" id="UP000323439">
    <property type="component" value="Unassembled WGS sequence"/>
</dbReference>
<keyword evidence="5 9" id="KW-0067">ATP-binding</keyword>
<dbReference type="Pfam" id="PF08423">
    <property type="entry name" value="Rad51"/>
    <property type="match status" value="1"/>
</dbReference>
<proteinExistence type="inferred from homology"/>
<dbReference type="InterPro" id="IPR020588">
    <property type="entry name" value="RecA_ATP-bd"/>
</dbReference>
<dbReference type="SUPFAM" id="SSF52540">
    <property type="entry name" value="P-loop containing nucleoside triphosphate hydrolases"/>
    <property type="match status" value="1"/>
</dbReference>